<dbReference type="PANTHER" id="PTHR14911:SF13">
    <property type="entry name" value="TRNA (GUANINE(6)-N2)-METHYLTRANSFERASE THUMP3"/>
    <property type="match status" value="1"/>
</dbReference>
<keyword evidence="7" id="KW-0819">tRNA processing</keyword>
<dbReference type="GO" id="GO:0030488">
    <property type="term" value="P:tRNA methylation"/>
    <property type="evidence" value="ECO:0007669"/>
    <property type="project" value="TreeGrafter"/>
</dbReference>
<dbReference type="EMBL" id="CP029287">
    <property type="protein sequence ID" value="AWR99913.1"/>
    <property type="molecule type" value="Genomic_DNA"/>
</dbReference>
<evidence type="ECO:0000256" key="13">
    <source>
        <dbReference type="ARBA" id="ARBA00082665"/>
    </source>
</evidence>
<evidence type="ECO:0000256" key="6">
    <source>
        <dbReference type="ARBA" id="ARBA00022691"/>
    </source>
</evidence>
<feature type="domain" description="Ribosomal RNA large subunit methyltransferase K/L-like methyltransferase" evidence="14">
    <location>
        <begin position="136"/>
        <end position="288"/>
    </location>
</feature>
<dbReference type="GO" id="GO:0005737">
    <property type="term" value="C:cytoplasm"/>
    <property type="evidence" value="ECO:0007669"/>
    <property type="project" value="UniProtKB-SubCell"/>
</dbReference>
<reference evidence="15 16" key="1">
    <citation type="submission" date="2018-05" db="EMBL/GenBank/DDBJ databases">
        <title>Complete Genome Sequences of Extremely Thermoacidophilic, Metal-Mobilizing Type-Strain Members of the Archaeal Family Sulfolobaceae: Acidianus brierleyi DSM-1651T, Acidianus sulfidivorans DSM-18786T, Metallosphaera hakonensis DSM-7519T, and Metallosphaera prunae DSM-10039T.</title>
        <authorList>
            <person name="Counts J.A."/>
            <person name="Kelly R.M."/>
        </authorList>
    </citation>
    <scope>NUCLEOTIDE SEQUENCE [LARGE SCALE GENOMIC DNA]</scope>
    <source>
        <strain evidence="15 16">HO1-1</strain>
    </source>
</reference>
<evidence type="ECO:0000313" key="16">
    <source>
        <dbReference type="Proteomes" id="UP000247586"/>
    </source>
</evidence>
<dbReference type="PANTHER" id="PTHR14911">
    <property type="entry name" value="THUMP DOMAIN-CONTAINING"/>
    <property type="match status" value="1"/>
</dbReference>
<evidence type="ECO:0000256" key="2">
    <source>
        <dbReference type="ARBA" id="ARBA00022490"/>
    </source>
</evidence>
<name>A0A2U9IV90_9CREN</name>
<dbReference type="GeneID" id="36835614"/>
<keyword evidence="16" id="KW-1185">Reference proteome</keyword>
<dbReference type="RefSeq" id="WP_110369433.1">
    <property type="nucleotide sequence ID" value="NZ_CP029287.2"/>
</dbReference>
<dbReference type="GO" id="GO:0000049">
    <property type="term" value="F:tRNA binding"/>
    <property type="evidence" value="ECO:0007669"/>
    <property type="project" value="UniProtKB-KW"/>
</dbReference>
<accession>A0A2U9IV90</accession>
<dbReference type="Gene3D" id="3.40.50.150">
    <property type="entry name" value="Vaccinia Virus protein VP39"/>
    <property type="match status" value="1"/>
</dbReference>
<dbReference type="OrthoDB" id="7080at2157"/>
<gene>
    <name evidence="15" type="ORF">DFR87_09690</name>
</gene>
<evidence type="ECO:0000256" key="3">
    <source>
        <dbReference type="ARBA" id="ARBA00022555"/>
    </source>
</evidence>
<comment type="subcellular location">
    <subcellularLocation>
        <location evidence="1">Cytoplasm</location>
    </subcellularLocation>
</comment>
<evidence type="ECO:0000256" key="1">
    <source>
        <dbReference type="ARBA" id="ARBA00004496"/>
    </source>
</evidence>
<dbReference type="GO" id="GO:0160101">
    <property type="term" value="F:tRNA (guanine(10)-N2)-dimethyltransferase activity"/>
    <property type="evidence" value="ECO:0007669"/>
    <property type="project" value="UniProtKB-EC"/>
</dbReference>
<evidence type="ECO:0000256" key="9">
    <source>
        <dbReference type="ARBA" id="ARBA00051883"/>
    </source>
</evidence>
<evidence type="ECO:0000313" key="15">
    <source>
        <dbReference type="EMBL" id="AWR99913.1"/>
    </source>
</evidence>
<evidence type="ECO:0000256" key="10">
    <source>
        <dbReference type="ARBA" id="ARBA00054380"/>
    </source>
</evidence>
<keyword evidence="6" id="KW-0949">S-adenosyl-L-methionine</keyword>
<evidence type="ECO:0000256" key="11">
    <source>
        <dbReference type="ARBA" id="ARBA00061338"/>
    </source>
</evidence>
<dbReference type="InterPro" id="IPR000241">
    <property type="entry name" value="RlmKL-like_Mtase"/>
</dbReference>
<sequence length="304" mass="33661">MKYAKLSNDELFASMAELVALVGEEVHFLTGVGLFQRGVSVAKRSSTIKVVGEVISVSHDPGEINESLRGQCFSVYPDVIMGKDKDRFRTLYEEVMKGVRTSRSCGKLDLIMTDGVLLAGVREEERDSRSLVDHSRKPYSQSGTMDPYTSRLMVNLARPKGTVLDPFVGLGSILIEAKWLGHNCLGVDVDSKMLEKAKLNLEFFGYQCGLVQGSAVNLPATGKFTVVTDPPYGRSSRAKGTNMEELYQGFLSQVAEVLEGRLVFAADSNVDWRDAVRSAGLRTVYTHFLYQHKSLSRAIYVVER</sequence>
<comment type="catalytic activity">
    <reaction evidence="9">
        <text>guanosine(10) in tRNA + 2 S-adenosyl-L-methionine = N(2)-dimethylguanosine(10) in tRNA + 2 S-adenosyl-L-homocysteine + 2 H(+)</text>
        <dbReference type="Rhea" id="RHEA:43124"/>
        <dbReference type="Rhea" id="RHEA-COMP:10355"/>
        <dbReference type="Rhea" id="RHEA-COMP:10358"/>
        <dbReference type="ChEBI" id="CHEBI:15378"/>
        <dbReference type="ChEBI" id="CHEBI:57856"/>
        <dbReference type="ChEBI" id="CHEBI:59789"/>
        <dbReference type="ChEBI" id="CHEBI:74269"/>
        <dbReference type="ChEBI" id="CHEBI:74513"/>
        <dbReference type="EC" id="2.1.1.213"/>
    </reaction>
</comment>
<dbReference type="AlphaFoldDB" id="A0A2U9IV90"/>
<evidence type="ECO:0000256" key="5">
    <source>
        <dbReference type="ARBA" id="ARBA00022679"/>
    </source>
</evidence>
<evidence type="ECO:0000256" key="12">
    <source>
        <dbReference type="ARBA" id="ARBA00066936"/>
    </source>
</evidence>
<comment type="similarity">
    <text evidence="11">Belongs to the methyltransferase superfamily. Trm-G10 family.</text>
</comment>
<organism evidence="15 16">
    <name type="scientific">Metallosphaera hakonensis JCM 8857 = DSM 7519</name>
    <dbReference type="NCBI Taxonomy" id="1293036"/>
    <lineage>
        <taxon>Archaea</taxon>
        <taxon>Thermoproteota</taxon>
        <taxon>Thermoprotei</taxon>
        <taxon>Sulfolobales</taxon>
        <taxon>Sulfolobaceae</taxon>
        <taxon>Metallosphaera</taxon>
    </lineage>
</organism>
<dbReference type="InterPro" id="IPR029063">
    <property type="entry name" value="SAM-dependent_MTases_sf"/>
</dbReference>
<reference evidence="16" key="3">
    <citation type="submission" date="2020-03" db="EMBL/GenBank/DDBJ databases">
        <title>Sequencing and Assembly of Multiple Reported Metal-Biooxidizing Members of the Extremely Thermoacidophilic Archaeal Family Sulfolobaceae.</title>
        <authorList>
            <person name="Counts J.A."/>
            <person name="Kelly R.M."/>
        </authorList>
    </citation>
    <scope>NUCLEOTIDE SEQUENCE [LARGE SCALE GENOMIC DNA]</scope>
    <source>
        <strain evidence="16">HO1-1</strain>
    </source>
</reference>
<dbReference type="EC" id="2.1.1.213" evidence="12"/>
<comment type="function">
    <text evidence="10">Catalyzes the adenosylmethionine-dependent methylation of the exocyclic amino group (N(2)) of guanosine at position 10 of various tRNAs. Acts via a two-step process that leads to the formation of either N(2)-monomethyl (m(2)G) or N(2)-dimethylguanosine (m(2)(2)G).</text>
</comment>
<dbReference type="STRING" id="1293036.GCA_001315825_00700"/>
<evidence type="ECO:0000256" key="4">
    <source>
        <dbReference type="ARBA" id="ARBA00022603"/>
    </source>
</evidence>
<keyword evidence="4 15" id="KW-0489">Methyltransferase</keyword>
<dbReference type="KEGG" id="mhk:DFR87_09690"/>
<protein>
    <recommendedName>
        <fullName evidence="12">tRNA (guanine(10)-N(2))-dimethyltransferase</fullName>
        <ecNumber evidence="12">2.1.1.213</ecNumber>
    </recommendedName>
    <alternativeName>
        <fullName evidence="13">tRNA:G10 dimethyltransferase</fullName>
    </alternativeName>
</protein>
<evidence type="ECO:0000256" key="7">
    <source>
        <dbReference type="ARBA" id="ARBA00022694"/>
    </source>
</evidence>
<dbReference type="FunFam" id="3.40.50.150:FF:000251">
    <property type="entry name" value="Putative RNA methylase"/>
    <property type="match status" value="1"/>
</dbReference>
<keyword evidence="3" id="KW-0820">tRNA-binding</keyword>
<keyword evidence="2" id="KW-0963">Cytoplasm</keyword>
<keyword evidence="8" id="KW-0694">RNA-binding</keyword>
<proteinExistence type="inferred from homology"/>
<evidence type="ECO:0000259" key="14">
    <source>
        <dbReference type="Pfam" id="PF01170"/>
    </source>
</evidence>
<dbReference type="CDD" id="cd02440">
    <property type="entry name" value="AdoMet_MTases"/>
    <property type="match status" value="1"/>
</dbReference>
<reference evidence="16" key="2">
    <citation type="submission" date="2020-03" db="EMBL/GenBank/DDBJ databases">
        <title>Complete Genome Sequences of Extremely Thermoacidophilic, Metal-Mobilizing Type-Strain Members of the Archaeal Family Sulfolobaceae: Acidianus brierleyi DSM-1651T, Acidianus sulfidivorans DSM-18786T, Metallosphaera hakonensis DSM-7519T, and Metallosphaera prunae DSM-10039T.</title>
        <authorList>
            <person name="Counts J.A."/>
            <person name="Kelly R.M."/>
        </authorList>
    </citation>
    <scope>NUCLEOTIDE SEQUENCE [LARGE SCALE GENOMIC DNA]</scope>
    <source>
        <strain evidence="16">HO1-1</strain>
    </source>
</reference>
<dbReference type="SUPFAM" id="SSF53335">
    <property type="entry name" value="S-adenosyl-L-methionine-dependent methyltransferases"/>
    <property type="match status" value="1"/>
</dbReference>
<evidence type="ECO:0000256" key="8">
    <source>
        <dbReference type="ARBA" id="ARBA00022884"/>
    </source>
</evidence>
<dbReference type="Pfam" id="PF01170">
    <property type="entry name" value="UPF0020"/>
    <property type="match status" value="1"/>
</dbReference>
<dbReference type="Proteomes" id="UP000247586">
    <property type="component" value="Chromosome"/>
</dbReference>
<keyword evidence="5 15" id="KW-0808">Transferase</keyword>